<keyword evidence="12 16" id="KW-0445">Lipid transport</keyword>
<dbReference type="GO" id="GO:0008526">
    <property type="term" value="F:phosphatidylinositol transfer activity"/>
    <property type="evidence" value="ECO:0007669"/>
    <property type="project" value="UniProtKB-UniRule"/>
</dbReference>
<evidence type="ECO:0000256" key="8">
    <source>
        <dbReference type="ARBA" id="ARBA00022723"/>
    </source>
</evidence>
<dbReference type="GO" id="GO:0005886">
    <property type="term" value="C:plasma membrane"/>
    <property type="evidence" value="ECO:0007669"/>
    <property type="project" value="TreeGrafter"/>
</dbReference>
<keyword evidence="8" id="KW-0479">Metal-binding</keyword>
<keyword evidence="19" id="KW-1185">Reference proteome</keyword>
<evidence type="ECO:0000256" key="11">
    <source>
        <dbReference type="ARBA" id="ARBA00023004"/>
    </source>
</evidence>
<keyword evidence="13 16" id="KW-0472">Membrane</keyword>
<keyword evidence="11" id="KW-0408">Iron</keyword>
<evidence type="ECO:0000256" key="2">
    <source>
        <dbReference type="ARBA" id="ARBA00004406"/>
    </source>
</evidence>
<dbReference type="PANTHER" id="PTHR47669:SF1">
    <property type="entry name" value="PHOSPHATIDYLINOSITOL TRANSFER PROTEIN SFH5"/>
    <property type="match status" value="1"/>
</dbReference>
<dbReference type="Pfam" id="PF00650">
    <property type="entry name" value="CRAL_TRIO"/>
    <property type="match status" value="1"/>
</dbReference>
<keyword evidence="9 16" id="KW-0256">Endoplasmic reticulum</keyword>
<dbReference type="GO" id="GO:0046872">
    <property type="term" value="F:metal ion binding"/>
    <property type="evidence" value="ECO:0007669"/>
    <property type="project" value="UniProtKB-KW"/>
</dbReference>
<dbReference type="GO" id="GO:0032541">
    <property type="term" value="C:cortical endoplasmic reticulum"/>
    <property type="evidence" value="ECO:0007669"/>
    <property type="project" value="TreeGrafter"/>
</dbReference>
<evidence type="ECO:0000256" key="16">
    <source>
        <dbReference type="RuleBase" id="RU367059"/>
    </source>
</evidence>
<dbReference type="GeneID" id="88171814"/>
<sequence>MALVSSTELTADQSEKLQLLIDALPTILTELDKPTYDEIFGHRIGIEGTPYVEVAIRNEILLKFLVASEYDLALAKEKLVLTMNWRGKFNVLSAAYVEDFDAELEKMGIVTEFPGNKDNFRVVTWNFYNNVKLTKSWFVGFKAEEAAGTQQEPNGSPGLQFLRWRIGLMERSLALLEFSDSDNTKMAQVHDYKGASIFRIDSDMKAATKEIIKLFSDHYPELLSKKFFINVPLIMGWVFGFFRAMGIISASTLKRFEVMHHGDVSGLFGEDNLPAVYNGGLENRKVPDIFSKTVKKEAIALPTYAKVLLQQQGKIEGAAV</sequence>
<comment type="catalytic activity">
    <reaction evidence="14">
        <text>a 1,2-diacyl-sn-glycero-3-phospho-(1D-myo-inositol)(in) = a 1,2-diacyl-sn-glycero-3-phospho-(1D-myo-inositol)(out)</text>
        <dbReference type="Rhea" id="RHEA:38691"/>
        <dbReference type="ChEBI" id="CHEBI:57880"/>
    </reaction>
    <physiologicalReaction direction="left-to-right" evidence="14">
        <dbReference type="Rhea" id="RHEA:38692"/>
    </physiologicalReaction>
</comment>
<protein>
    <recommendedName>
        <fullName evidence="4 16">Phosphatidylinositol transfer protein SFH5</fullName>
        <shortName evidence="16">PITP SFH5</shortName>
    </recommendedName>
</protein>
<evidence type="ECO:0000256" key="9">
    <source>
        <dbReference type="ARBA" id="ARBA00022824"/>
    </source>
</evidence>
<dbReference type="GO" id="GO:0043001">
    <property type="term" value="P:Golgi to plasma membrane protein transport"/>
    <property type="evidence" value="ECO:0007669"/>
    <property type="project" value="TreeGrafter"/>
</dbReference>
<dbReference type="GO" id="GO:0017157">
    <property type="term" value="P:regulation of exocytosis"/>
    <property type="evidence" value="ECO:0007669"/>
    <property type="project" value="TreeGrafter"/>
</dbReference>
<dbReference type="InterPro" id="IPR036273">
    <property type="entry name" value="CRAL/TRIO_N_dom_sf"/>
</dbReference>
<keyword evidence="5 16" id="KW-0813">Transport</keyword>
<dbReference type="EMBL" id="CP138894">
    <property type="protein sequence ID" value="WPK23505.1"/>
    <property type="molecule type" value="Genomic_DNA"/>
</dbReference>
<dbReference type="GO" id="GO:0005789">
    <property type="term" value="C:endoplasmic reticulum membrane"/>
    <property type="evidence" value="ECO:0007669"/>
    <property type="project" value="UniProtKB-SubCell"/>
</dbReference>
<reference evidence="18 19" key="1">
    <citation type="submission" date="2023-10" db="EMBL/GenBank/DDBJ databases">
        <title>Draft Genome Sequence of Candida saopaulonensis from a very Premature Infant with Sepsis.</title>
        <authorList>
            <person name="Ning Y."/>
            <person name="Dai R."/>
            <person name="Xiao M."/>
            <person name="Xu Y."/>
            <person name="Yan Q."/>
            <person name="Zhang L."/>
        </authorList>
    </citation>
    <scope>NUCLEOTIDE SEQUENCE [LARGE SCALE GENOMIC DNA]</scope>
    <source>
        <strain evidence="18 19">19XY460</strain>
    </source>
</reference>
<comment type="subcellular location">
    <subcellularLocation>
        <location evidence="16">Cytoplasm</location>
    </subcellularLocation>
    <subcellularLocation>
        <location evidence="2 16">Endoplasmic reticulum membrane</location>
        <topology evidence="2 16">Peripheral membrane protein</topology>
    </subcellularLocation>
    <subcellularLocation>
        <location evidence="16">Microsome membrane</location>
        <topology evidence="16">Peripheral membrane protein</topology>
    </subcellularLocation>
</comment>
<dbReference type="SUPFAM" id="SSF46938">
    <property type="entry name" value="CRAL/TRIO N-terminal domain"/>
    <property type="match status" value="1"/>
</dbReference>
<dbReference type="PROSITE" id="PS50191">
    <property type="entry name" value="CRAL_TRIO"/>
    <property type="match status" value="1"/>
</dbReference>
<evidence type="ECO:0000256" key="3">
    <source>
        <dbReference type="ARBA" id="ARBA00006667"/>
    </source>
</evidence>
<evidence type="ECO:0000256" key="1">
    <source>
        <dbReference type="ARBA" id="ARBA00001970"/>
    </source>
</evidence>
<dbReference type="Gene3D" id="3.40.525.10">
    <property type="entry name" value="CRAL-TRIO lipid binding domain"/>
    <property type="match status" value="1"/>
</dbReference>
<dbReference type="InterPro" id="IPR042938">
    <property type="entry name" value="Sfh5"/>
</dbReference>
<keyword evidence="6 16" id="KW-0963">Cytoplasm</keyword>
<gene>
    <name evidence="18" type="ORF">PUMCH_000746</name>
</gene>
<evidence type="ECO:0000313" key="19">
    <source>
        <dbReference type="Proteomes" id="UP001338582"/>
    </source>
</evidence>
<comment type="similarity">
    <text evidence="3 16">Belongs to the SFH5 family.</text>
</comment>
<dbReference type="KEGG" id="asau:88171814"/>
<dbReference type="InterPro" id="IPR036865">
    <property type="entry name" value="CRAL-TRIO_dom_sf"/>
</dbReference>
<dbReference type="AlphaFoldDB" id="A0AAX4H6W7"/>
<dbReference type="InterPro" id="IPR001251">
    <property type="entry name" value="CRAL-TRIO_dom"/>
</dbReference>
<dbReference type="SUPFAM" id="SSF52087">
    <property type="entry name" value="CRAL/TRIO domain"/>
    <property type="match status" value="1"/>
</dbReference>
<evidence type="ECO:0000256" key="5">
    <source>
        <dbReference type="ARBA" id="ARBA00022448"/>
    </source>
</evidence>
<dbReference type="RefSeq" id="XP_062875891.1">
    <property type="nucleotide sequence ID" value="XM_063019821.1"/>
</dbReference>
<evidence type="ECO:0000256" key="14">
    <source>
        <dbReference type="ARBA" id="ARBA00024146"/>
    </source>
</evidence>
<dbReference type="CDD" id="cd00170">
    <property type="entry name" value="SEC14"/>
    <property type="match status" value="1"/>
</dbReference>
<dbReference type="Proteomes" id="UP001338582">
    <property type="component" value="Chromosome 1"/>
</dbReference>
<name>A0AAX4H6W7_9ASCO</name>
<dbReference type="SMART" id="SM00516">
    <property type="entry name" value="SEC14"/>
    <property type="match status" value="1"/>
</dbReference>
<evidence type="ECO:0000259" key="17">
    <source>
        <dbReference type="PROSITE" id="PS50191"/>
    </source>
</evidence>
<comment type="function">
    <text evidence="15">Non-classical phosphatidylinositol (PtdIns) transfer protein (PITP), which exhibits PtdIns-binding/transfer activity in the absence of detectable PtdCho-binding/transfer activity. Regulates PtdIns(4,5)P2 homeostasis at the plasma membrane. Heme-binding protein that may play a role in organic oxidant-induced stress responses.</text>
</comment>
<evidence type="ECO:0000256" key="7">
    <source>
        <dbReference type="ARBA" id="ARBA00022617"/>
    </source>
</evidence>
<evidence type="ECO:0000256" key="12">
    <source>
        <dbReference type="ARBA" id="ARBA00023055"/>
    </source>
</evidence>
<proteinExistence type="inferred from homology"/>
<organism evidence="18 19">
    <name type="scientific">Australozyma saopauloensis</name>
    <dbReference type="NCBI Taxonomy" id="291208"/>
    <lineage>
        <taxon>Eukaryota</taxon>
        <taxon>Fungi</taxon>
        <taxon>Dikarya</taxon>
        <taxon>Ascomycota</taxon>
        <taxon>Saccharomycotina</taxon>
        <taxon>Pichiomycetes</taxon>
        <taxon>Metschnikowiaceae</taxon>
        <taxon>Australozyma</taxon>
    </lineage>
</organism>
<keyword evidence="10 16" id="KW-0492">Microsome</keyword>
<evidence type="ECO:0000256" key="4">
    <source>
        <dbReference type="ARBA" id="ARBA00018320"/>
    </source>
</evidence>
<evidence type="ECO:0000256" key="13">
    <source>
        <dbReference type="ARBA" id="ARBA00023136"/>
    </source>
</evidence>
<comment type="cofactor">
    <cofactor evidence="1">
        <name>heme b</name>
        <dbReference type="ChEBI" id="CHEBI:60344"/>
    </cofactor>
</comment>
<evidence type="ECO:0000256" key="15">
    <source>
        <dbReference type="ARBA" id="ARBA00024180"/>
    </source>
</evidence>
<accession>A0AAX4H6W7</accession>
<dbReference type="GO" id="GO:0005829">
    <property type="term" value="C:cytosol"/>
    <property type="evidence" value="ECO:0007669"/>
    <property type="project" value="TreeGrafter"/>
</dbReference>
<keyword evidence="7" id="KW-0349">Heme</keyword>
<dbReference type="PANTHER" id="PTHR47669">
    <property type="entry name" value="PHOSPHATIDYLINOSITOL TRANSFER PROTEIN SFH5"/>
    <property type="match status" value="1"/>
</dbReference>
<evidence type="ECO:0000256" key="6">
    <source>
        <dbReference type="ARBA" id="ARBA00022490"/>
    </source>
</evidence>
<feature type="domain" description="CRAL-TRIO" evidence="17">
    <location>
        <begin position="160"/>
        <end position="285"/>
    </location>
</feature>
<evidence type="ECO:0000256" key="10">
    <source>
        <dbReference type="ARBA" id="ARBA00022848"/>
    </source>
</evidence>
<evidence type="ECO:0000313" key="18">
    <source>
        <dbReference type="EMBL" id="WPK23505.1"/>
    </source>
</evidence>